<keyword evidence="3" id="KW-1185">Reference proteome</keyword>
<accession>A0A319DA11</accession>
<proteinExistence type="predicted"/>
<evidence type="ECO:0000313" key="2">
    <source>
        <dbReference type="EMBL" id="PYH84828.1"/>
    </source>
</evidence>
<protein>
    <submittedName>
        <fullName evidence="2">Uncharacterized protein</fullName>
    </submittedName>
</protein>
<evidence type="ECO:0000313" key="3">
    <source>
        <dbReference type="Proteomes" id="UP000248340"/>
    </source>
</evidence>
<dbReference type="Proteomes" id="UP000248340">
    <property type="component" value="Unassembled WGS sequence"/>
</dbReference>
<organism evidence="2 3">
    <name type="scientific">Aspergillus uvarum CBS 121591</name>
    <dbReference type="NCBI Taxonomy" id="1448315"/>
    <lineage>
        <taxon>Eukaryota</taxon>
        <taxon>Fungi</taxon>
        <taxon>Dikarya</taxon>
        <taxon>Ascomycota</taxon>
        <taxon>Pezizomycotina</taxon>
        <taxon>Eurotiomycetes</taxon>
        <taxon>Eurotiomycetidae</taxon>
        <taxon>Eurotiales</taxon>
        <taxon>Aspergillaceae</taxon>
        <taxon>Aspergillus</taxon>
        <taxon>Aspergillus subgen. Circumdati</taxon>
    </lineage>
</organism>
<dbReference type="VEuPathDB" id="FungiDB:BO82DRAFT_351628"/>
<keyword evidence="1" id="KW-0732">Signal</keyword>
<reference evidence="2 3" key="1">
    <citation type="submission" date="2016-12" db="EMBL/GenBank/DDBJ databases">
        <title>The genomes of Aspergillus section Nigri reveals drivers in fungal speciation.</title>
        <authorList>
            <consortium name="DOE Joint Genome Institute"/>
            <person name="Vesth T.C."/>
            <person name="Nybo J."/>
            <person name="Theobald S."/>
            <person name="Brandl J."/>
            <person name="Frisvad J.C."/>
            <person name="Nielsen K.F."/>
            <person name="Lyhne E.K."/>
            <person name="Kogle M.E."/>
            <person name="Kuo A."/>
            <person name="Riley R."/>
            <person name="Clum A."/>
            <person name="Nolan M."/>
            <person name="Lipzen A."/>
            <person name="Salamov A."/>
            <person name="Henrissat B."/>
            <person name="Wiebenga A."/>
            <person name="De Vries R.P."/>
            <person name="Grigoriev I.V."/>
            <person name="Mortensen U.H."/>
            <person name="Andersen M.R."/>
            <person name="Baker S.E."/>
        </authorList>
    </citation>
    <scope>NUCLEOTIDE SEQUENCE [LARGE SCALE GENOMIC DNA]</scope>
    <source>
        <strain evidence="2 3">CBS 121591</strain>
    </source>
</reference>
<gene>
    <name evidence="2" type="ORF">BO82DRAFT_351628</name>
</gene>
<dbReference type="EMBL" id="KZ821682">
    <property type="protein sequence ID" value="PYH84828.1"/>
    <property type="molecule type" value="Genomic_DNA"/>
</dbReference>
<name>A0A319DA11_9EURO</name>
<feature type="chain" id="PRO_5016467082" evidence="1">
    <location>
        <begin position="28"/>
        <end position="71"/>
    </location>
</feature>
<feature type="signal peptide" evidence="1">
    <location>
        <begin position="1"/>
        <end position="27"/>
    </location>
</feature>
<evidence type="ECO:0000256" key="1">
    <source>
        <dbReference type="SAM" id="SignalP"/>
    </source>
</evidence>
<dbReference type="GeneID" id="37137217"/>
<sequence length="71" mass="7877">MVQRWSLRLSYLYLQLVLLNGPVGIQSIKKALPIDPSMVPPVQKCVRKNGYAIVTLSPPLAVMSDQGKDLQ</sequence>
<dbReference type="RefSeq" id="XP_025495028.1">
    <property type="nucleotide sequence ID" value="XM_025634476.1"/>
</dbReference>
<dbReference type="AlphaFoldDB" id="A0A319DA11"/>